<dbReference type="Pfam" id="PF02698">
    <property type="entry name" value="DUF218"/>
    <property type="match status" value="1"/>
</dbReference>
<accession>A0A9X5EAC8</accession>
<dbReference type="AlphaFoldDB" id="A0A9X5EAC8"/>
<dbReference type="CDD" id="cd06259">
    <property type="entry name" value="YdcF-like"/>
    <property type="match status" value="1"/>
</dbReference>
<comment type="caution">
    <text evidence="3">The sequence shown here is derived from an EMBL/GenBank/DDBJ whole genome shotgun (WGS) entry which is preliminary data.</text>
</comment>
<proteinExistence type="predicted"/>
<evidence type="ECO:0000313" key="4">
    <source>
        <dbReference type="Proteomes" id="UP000031532"/>
    </source>
</evidence>
<dbReference type="OrthoDB" id="9782395at2"/>
<sequence>MSTKNASASKNQRFQYKRYRFVCLVTSAVLFVLFGIIPLRLAIALSQTPLPQAVIALGGDPMRETFAVDFALRHPPLEIWISSPYLKTFDFSDSGSSGARIHVDRRAVDTVTNFTSLVADFKQRNFQHVYLITSDFHMARAKAIAFFVFGSQGIAVTPISVPSNQQAESWFHICRDVCRTWLWMITGRTGASLTILFG</sequence>
<dbReference type="Proteomes" id="UP000031532">
    <property type="component" value="Unassembled WGS sequence"/>
</dbReference>
<keyword evidence="4" id="KW-1185">Reference proteome</keyword>
<gene>
    <name evidence="3" type="ORF">QH73_0026795</name>
</gene>
<feature type="domain" description="DUF218" evidence="2">
    <location>
        <begin position="95"/>
        <end position="169"/>
    </location>
</feature>
<keyword evidence="1" id="KW-1133">Transmembrane helix</keyword>
<organism evidence="3 4">
    <name type="scientific">Scytonema millei VB511283</name>
    <dbReference type="NCBI Taxonomy" id="1245923"/>
    <lineage>
        <taxon>Bacteria</taxon>
        <taxon>Bacillati</taxon>
        <taxon>Cyanobacteriota</taxon>
        <taxon>Cyanophyceae</taxon>
        <taxon>Nostocales</taxon>
        <taxon>Scytonemataceae</taxon>
        <taxon>Scytonema</taxon>
    </lineage>
</organism>
<dbReference type="RefSeq" id="WP_039713683.1">
    <property type="nucleotide sequence ID" value="NZ_JTJC03000017.1"/>
</dbReference>
<keyword evidence="1" id="KW-0812">Transmembrane</keyword>
<reference evidence="3 4" key="1">
    <citation type="journal article" date="2015" name="Genome Announc.">
        <title>Draft Genome Sequence of the Terrestrial Cyanobacterium Scytonema millei VB511283, Isolated from Eastern India.</title>
        <authorList>
            <person name="Sen D."/>
            <person name="Chandrababunaidu M.M."/>
            <person name="Singh D."/>
            <person name="Sanghi N."/>
            <person name="Ghorai A."/>
            <person name="Mishra G.P."/>
            <person name="Madduluri M."/>
            <person name="Adhikary S.P."/>
            <person name="Tripathy S."/>
        </authorList>
    </citation>
    <scope>NUCLEOTIDE SEQUENCE [LARGE SCALE GENOMIC DNA]</scope>
    <source>
        <strain evidence="3 4">VB511283</strain>
    </source>
</reference>
<dbReference type="EMBL" id="JTJC03000017">
    <property type="protein sequence ID" value="NHC38186.1"/>
    <property type="molecule type" value="Genomic_DNA"/>
</dbReference>
<evidence type="ECO:0000256" key="1">
    <source>
        <dbReference type="SAM" id="Phobius"/>
    </source>
</evidence>
<evidence type="ECO:0000313" key="3">
    <source>
        <dbReference type="EMBL" id="NHC38186.1"/>
    </source>
</evidence>
<feature type="transmembrane region" description="Helical" evidence="1">
    <location>
        <begin position="21"/>
        <end position="43"/>
    </location>
</feature>
<keyword evidence="1" id="KW-0472">Membrane</keyword>
<evidence type="ECO:0000259" key="2">
    <source>
        <dbReference type="Pfam" id="PF02698"/>
    </source>
</evidence>
<protein>
    <submittedName>
        <fullName evidence="3">YdcF family protein</fullName>
    </submittedName>
</protein>
<name>A0A9X5EAC8_9CYAN</name>
<dbReference type="InterPro" id="IPR003848">
    <property type="entry name" value="DUF218"/>
</dbReference>